<evidence type="ECO:0000256" key="2">
    <source>
        <dbReference type="ARBA" id="ARBA00007663"/>
    </source>
</evidence>
<organism evidence="15 16">
    <name type="scientific">Allomyces macrogynus (strain ATCC 38327)</name>
    <name type="common">Allomyces javanicus var. macrogynus</name>
    <dbReference type="NCBI Taxonomy" id="578462"/>
    <lineage>
        <taxon>Eukaryota</taxon>
        <taxon>Fungi</taxon>
        <taxon>Fungi incertae sedis</taxon>
        <taxon>Blastocladiomycota</taxon>
        <taxon>Blastocladiomycetes</taxon>
        <taxon>Blastocladiales</taxon>
        <taxon>Blastocladiaceae</taxon>
        <taxon>Allomyces</taxon>
    </lineage>
</organism>
<gene>
    <name evidence="15" type="ORF">AMAG_12574</name>
</gene>
<dbReference type="OrthoDB" id="412787at2759"/>
<evidence type="ECO:0000256" key="13">
    <source>
        <dbReference type="SAM" id="MobiDB-lite"/>
    </source>
</evidence>
<dbReference type="GO" id="GO:0061710">
    <property type="term" value="F:L-threonylcarbamoyladenylate synthase"/>
    <property type="evidence" value="ECO:0007669"/>
    <property type="project" value="UniProtKB-EC"/>
</dbReference>
<dbReference type="GO" id="GO:0000049">
    <property type="term" value="F:tRNA binding"/>
    <property type="evidence" value="ECO:0007669"/>
    <property type="project" value="TreeGrafter"/>
</dbReference>
<feature type="compositionally biased region" description="Low complexity" evidence="13">
    <location>
        <begin position="9"/>
        <end position="22"/>
    </location>
</feature>
<keyword evidence="7" id="KW-0819">tRNA processing</keyword>
<evidence type="ECO:0000259" key="14">
    <source>
        <dbReference type="PROSITE" id="PS51163"/>
    </source>
</evidence>
<evidence type="ECO:0000256" key="8">
    <source>
        <dbReference type="ARBA" id="ARBA00022695"/>
    </source>
</evidence>
<dbReference type="Proteomes" id="UP000054350">
    <property type="component" value="Unassembled WGS sequence"/>
</dbReference>
<dbReference type="OMA" id="RTQRWKS"/>
<keyword evidence="5" id="KW-0963">Cytoplasm</keyword>
<protein>
    <recommendedName>
        <fullName evidence="4">Threonylcarbamoyl-AMP synthase</fullName>
        <ecNumber evidence="3">2.7.7.87</ecNumber>
    </recommendedName>
    <alternativeName>
        <fullName evidence="11">L-threonylcarbamoyladenylate synthase</fullName>
    </alternativeName>
</protein>
<name>A0A0L0SZC7_ALLM3</name>
<dbReference type="STRING" id="578462.A0A0L0SZC7"/>
<dbReference type="EMBL" id="GG745354">
    <property type="protein sequence ID" value="KNE67857.1"/>
    <property type="molecule type" value="Genomic_DNA"/>
</dbReference>
<evidence type="ECO:0000313" key="16">
    <source>
        <dbReference type="Proteomes" id="UP000054350"/>
    </source>
</evidence>
<dbReference type="PANTHER" id="PTHR17490:SF16">
    <property type="entry name" value="THREONYLCARBAMOYL-AMP SYNTHASE"/>
    <property type="match status" value="1"/>
</dbReference>
<dbReference type="GO" id="GO:0008033">
    <property type="term" value="P:tRNA processing"/>
    <property type="evidence" value="ECO:0007669"/>
    <property type="project" value="UniProtKB-KW"/>
</dbReference>
<evidence type="ECO:0000256" key="9">
    <source>
        <dbReference type="ARBA" id="ARBA00022741"/>
    </source>
</evidence>
<feature type="region of interest" description="Disordered" evidence="13">
    <location>
        <begin position="1"/>
        <end position="22"/>
    </location>
</feature>
<dbReference type="GO" id="GO:0003725">
    <property type="term" value="F:double-stranded RNA binding"/>
    <property type="evidence" value="ECO:0007669"/>
    <property type="project" value="InterPro"/>
</dbReference>
<keyword evidence="16" id="KW-1185">Reference proteome</keyword>
<keyword evidence="9" id="KW-0547">Nucleotide-binding</keyword>
<evidence type="ECO:0000256" key="3">
    <source>
        <dbReference type="ARBA" id="ARBA00012584"/>
    </source>
</evidence>
<dbReference type="Pfam" id="PF03481">
    <property type="entry name" value="Sua5_C"/>
    <property type="match status" value="1"/>
</dbReference>
<feature type="domain" description="YrdC-like" evidence="14">
    <location>
        <begin position="103"/>
        <end position="294"/>
    </location>
</feature>
<comment type="catalytic activity">
    <reaction evidence="12">
        <text>L-threonine + hydrogencarbonate + ATP = L-threonylcarbamoyladenylate + diphosphate + H2O</text>
        <dbReference type="Rhea" id="RHEA:36407"/>
        <dbReference type="ChEBI" id="CHEBI:15377"/>
        <dbReference type="ChEBI" id="CHEBI:17544"/>
        <dbReference type="ChEBI" id="CHEBI:30616"/>
        <dbReference type="ChEBI" id="CHEBI:33019"/>
        <dbReference type="ChEBI" id="CHEBI:57926"/>
        <dbReference type="ChEBI" id="CHEBI:73682"/>
        <dbReference type="EC" id="2.7.7.87"/>
    </reaction>
</comment>
<comment type="subcellular location">
    <subcellularLocation>
        <location evidence="1">Cytoplasm</location>
    </subcellularLocation>
</comment>
<evidence type="ECO:0000256" key="11">
    <source>
        <dbReference type="ARBA" id="ARBA00029774"/>
    </source>
</evidence>
<dbReference type="Gene3D" id="3.90.870.10">
    <property type="entry name" value="DHBP synthase"/>
    <property type="match status" value="1"/>
</dbReference>
<proteinExistence type="inferred from homology"/>
<evidence type="ECO:0000256" key="5">
    <source>
        <dbReference type="ARBA" id="ARBA00022490"/>
    </source>
</evidence>
<evidence type="ECO:0000256" key="6">
    <source>
        <dbReference type="ARBA" id="ARBA00022679"/>
    </source>
</evidence>
<evidence type="ECO:0000256" key="12">
    <source>
        <dbReference type="ARBA" id="ARBA00048366"/>
    </source>
</evidence>
<evidence type="ECO:0000256" key="4">
    <source>
        <dbReference type="ARBA" id="ARBA00015492"/>
    </source>
</evidence>
<dbReference type="NCBIfam" id="TIGR00057">
    <property type="entry name" value="L-threonylcarbamoyladenylate synthase"/>
    <property type="match status" value="1"/>
</dbReference>
<evidence type="ECO:0000256" key="1">
    <source>
        <dbReference type="ARBA" id="ARBA00004496"/>
    </source>
</evidence>
<dbReference type="PROSITE" id="PS51163">
    <property type="entry name" value="YRDC"/>
    <property type="match status" value="1"/>
</dbReference>
<dbReference type="EC" id="2.7.7.87" evidence="3"/>
<dbReference type="InterPro" id="IPR005145">
    <property type="entry name" value="Sua5_C"/>
</dbReference>
<evidence type="ECO:0000256" key="10">
    <source>
        <dbReference type="ARBA" id="ARBA00022840"/>
    </source>
</evidence>
<dbReference type="InterPro" id="IPR006070">
    <property type="entry name" value="Sua5-like_dom"/>
</dbReference>
<dbReference type="GO" id="GO:0005737">
    <property type="term" value="C:cytoplasm"/>
    <property type="evidence" value="ECO:0007669"/>
    <property type="project" value="UniProtKB-SubCell"/>
</dbReference>
<dbReference type="PANTHER" id="PTHR17490">
    <property type="entry name" value="SUA5"/>
    <property type="match status" value="1"/>
</dbReference>
<evidence type="ECO:0000313" key="15">
    <source>
        <dbReference type="EMBL" id="KNE67857.1"/>
    </source>
</evidence>
<dbReference type="GO" id="GO:0006450">
    <property type="term" value="P:regulation of translational fidelity"/>
    <property type="evidence" value="ECO:0007669"/>
    <property type="project" value="TreeGrafter"/>
</dbReference>
<dbReference type="Gene3D" id="3.40.50.11030">
    <property type="entry name" value="Threonylcarbamoyl-AMP synthase, C-terminal domain"/>
    <property type="match status" value="1"/>
</dbReference>
<dbReference type="Pfam" id="PF01300">
    <property type="entry name" value="Sua5_yciO_yrdC"/>
    <property type="match status" value="1"/>
</dbReference>
<evidence type="ECO:0000256" key="7">
    <source>
        <dbReference type="ARBA" id="ARBA00022694"/>
    </source>
</evidence>
<dbReference type="GO" id="GO:0005524">
    <property type="term" value="F:ATP binding"/>
    <property type="evidence" value="ECO:0007669"/>
    <property type="project" value="UniProtKB-KW"/>
</dbReference>
<sequence length="444" mass="46486">MSATSRMQKAAPTTAKAARNTKAAARTVSTAAETVSAPRRDLDPAAMATTDALETAPPIQTKVLEVDPNWITFSAPSAVRNGAAQDPLAHLNAVPTITDPRGITALQEATRWLTVEQQVIGLPTETVYGLAGDARSSVAVSRIFAAKRRPSDNPLIVHVASLTMLEDLVGEAAITPVHRRVMAAYWPGPLTLLFPIRAGVLPPTVTAGQSTVAVRFPAHPVARALIAVSGCPLAAPSANASGRPSPTLASHVVRDLEGRIPLVLDAGQCACGLESTVLSVEDVARPVVLRPGGVTVEQLAVTLGVDVACHSGHVADAATPAAPGMKYRHYSPRARVIVVENSTPAAVKAVCGRYKRVGVLRTVSPVAVPGTVDFDARADPAQELFRALRWLDDQGVEAIVVEGMADAHVGRAFMNRVRKAASEIMDARAVTWAAVVSSTSSSTR</sequence>
<dbReference type="InterPro" id="IPR038385">
    <property type="entry name" value="Sua5/YwlC_C"/>
</dbReference>
<dbReference type="SUPFAM" id="SSF55821">
    <property type="entry name" value="YrdC/RibB"/>
    <property type="match status" value="1"/>
</dbReference>
<reference evidence="15 16" key="1">
    <citation type="submission" date="2009-11" db="EMBL/GenBank/DDBJ databases">
        <title>Annotation of Allomyces macrogynus ATCC 38327.</title>
        <authorList>
            <consortium name="The Broad Institute Genome Sequencing Platform"/>
            <person name="Russ C."/>
            <person name="Cuomo C."/>
            <person name="Burger G."/>
            <person name="Gray M.W."/>
            <person name="Holland P.W.H."/>
            <person name="King N."/>
            <person name="Lang F.B.F."/>
            <person name="Roger A.J."/>
            <person name="Ruiz-Trillo I."/>
            <person name="Young S.K."/>
            <person name="Zeng Q."/>
            <person name="Gargeya S."/>
            <person name="Fitzgerald M."/>
            <person name="Haas B."/>
            <person name="Abouelleil A."/>
            <person name="Alvarado L."/>
            <person name="Arachchi H.M."/>
            <person name="Berlin A."/>
            <person name="Chapman S.B."/>
            <person name="Gearin G."/>
            <person name="Goldberg J."/>
            <person name="Griggs A."/>
            <person name="Gujja S."/>
            <person name="Hansen M."/>
            <person name="Heiman D."/>
            <person name="Howarth C."/>
            <person name="Larimer J."/>
            <person name="Lui A."/>
            <person name="MacDonald P.J.P."/>
            <person name="McCowen C."/>
            <person name="Montmayeur A."/>
            <person name="Murphy C."/>
            <person name="Neiman D."/>
            <person name="Pearson M."/>
            <person name="Priest M."/>
            <person name="Roberts A."/>
            <person name="Saif S."/>
            <person name="Shea T."/>
            <person name="Sisk P."/>
            <person name="Stolte C."/>
            <person name="Sykes S."/>
            <person name="Wortman J."/>
            <person name="Nusbaum C."/>
            <person name="Birren B."/>
        </authorList>
    </citation>
    <scope>NUCLEOTIDE SEQUENCE [LARGE SCALE GENOMIC DNA]</scope>
    <source>
        <strain evidence="15 16">ATCC 38327</strain>
    </source>
</reference>
<keyword evidence="10" id="KW-0067">ATP-binding</keyword>
<comment type="similarity">
    <text evidence="2">Belongs to the SUA5 family.</text>
</comment>
<accession>A0A0L0SZC7</accession>
<dbReference type="AlphaFoldDB" id="A0A0L0SZC7"/>
<dbReference type="InterPro" id="IPR017945">
    <property type="entry name" value="DHBP_synth_RibB-like_a/b_dom"/>
</dbReference>
<keyword evidence="8" id="KW-0548">Nucleotidyltransferase</keyword>
<dbReference type="InterPro" id="IPR050156">
    <property type="entry name" value="TC-AMP_synthase_SUA5"/>
</dbReference>
<dbReference type="eggNOG" id="KOG3051">
    <property type="taxonomic scope" value="Eukaryota"/>
</dbReference>
<reference evidence="16" key="2">
    <citation type="submission" date="2009-11" db="EMBL/GenBank/DDBJ databases">
        <title>The Genome Sequence of Allomyces macrogynus strain ATCC 38327.</title>
        <authorList>
            <consortium name="The Broad Institute Genome Sequencing Platform"/>
            <person name="Russ C."/>
            <person name="Cuomo C."/>
            <person name="Shea T."/>
            <person name="Young S.K."/>
            <person name="Zeng Q."/>
            <person name="Koehrsen M."/>
            <person name="Haas B."/>
            <person name="Borodovsky M."/>
            <person name="Guigo R."/>
            <person name="Alvarado L."/>
            <person name="Berlin A."/>
            <person name="Borenstein D."/>
            <person name="Chen Z."/>
            <person name="Engels R."/>
            <person name="Freedman E."/>
            <person name="Gellesch M."/>
            <person name="Goldberg J."/>
            <person name="Griggs A."/>
            <person name="Gujja S."/>
            <person name="Heiman D."/>
            <person name="Hepburn T."/>
            <person name="Howarth C."/>
            <person name="Jen D."/>
            <person name="Larson L."/>
            <person name="Lewis B."/>
            <person name="Mehta T."/>
            <person name="Park D."/>
            <person name="Pearson M."/>
            <person name="Roberts A."/>
            <person name="Saif S."/>
            <person name="Shenoy N."/>
            <person name="Sisk P."/>
            <person name="Stolte C."/>
            <person name="Sykes S."/>
            <person name="Walk T."/>
            <person name="White J."/>
            <person name="Yandava C."/>
            <person name="Burger G."/>
            <person name="Gray M.W."/>
            <person name="Holland P.W.H."/>
            <person name="King N."/>
            <person name="Lang F.B.F."/>
            <person name="Roger A.J."/>
            <person name="Ruiz-Trillo I."/>
            <person name="Lander E."/>
            <person name="Nusbaum C."/>
        </authorList>
    </citation>
    <scope>NUCLEOTIDE SEQUENCE [LARGE SCALE GENOMIC DNA]</scope>
    <source>
        <strain evidence="16">ATCC 38327</strain>
    </source>
</reference>
<dbReference type="VEuPathDB" id="FungiDB:AMAG_12574"/>
<keyword evidence="6" id="KW-0808">Transferase</keyword>